<comment type="caution">
    <text evidence="1">The sequence shown here is derived from an EMBL/GenBank/DDBJ whole genome shotgun (WGS) entry which is preliminary data.</text>
</comment>
<sequence length="70" mass="8256">MEECMLVRINQIELAEEVAQLRFLQRSLRARLNSLWISRQQRRDIRRQLATISPTLETKADILKAFQGDS</sequence>
<accession>A0A1F5PY99</accession>
<reference evidence="1 2" key="1">
    <citation type="journal article" date="2016" name="Nat. Commun.">
        <title>Thousands of microbial genomes shed light on interconnected biogeochemical processes in an aquifer system.</title>
        <authorList>
            <person name="Anantharaman K."/>
            <person name="Brown C.T."/>
            <person name="Hug L.A."/>
            <person name="Sharon I."/>
            <person name="Castelle C.J."/>
            <person name="Probst A.J."/>
            <person name="Thomas B.C."/>
            <person name="Singh A."/>
            <person name="Wilkins M.J."/>
            <person name="Karaoz U."/>
            <person name="Brodie E.L."/>
            <person name="Williams K.H."/>
            <person name="Hubbard S.S."/>
            <person name="Banfield J.F."/>
        </authorList>
    </citation>
    <scope>NUCLEOTIDE SEQUENCE [LARGE SCALE GENOMIC DNA]</scope>
</reference>
<proteinExistence type="predicted"/>
<dbReference type="Proteomes" id="UP000177281">
    <property type="component" value="Unassembled WGS sequence"/>
</dbReference>
<organism evidence="1 2">
    <name type="scientific">Candidatus Doudnabacteria bacterium RIFCSPLOWO2_01_FULL_44_21</name>
    <dbReference type="NCBI Taxonomy" id="1817841"/>
    <lineage>
        <taxon>Bacteria</taxon>
        <taxon>Candidatus Doudnaibacteriota</taxon>
    </lineage>
</organism>
<protein>
    <submittedName>
        <fullName evidence="1">Uncharacterized protein</fullName>
    </submittedName>
</protein>
<dbReference type="EMBL" id="MFFB01000007">
    <property type="protein sequence ID" value="OGE94824.1"/>
    <property type="molecule type" value="Genomic_DNA"/>
</dbReference>
<evidence type="ECO:0000313" key="1">
    <source>
        <dbReference type="EMBL" id="OGE94824.1"/>
    </source>
</evidence>
<evidence type="ECO:0000313" key="2">
    <source>
        <dbReference type="Proteomes" id="UP000177281"/>
    </source>
</evidence>
<dbReference type="STRING" id="1817841.A3B10_03465"/>
<dbReference type="AlphaFoldDB" id="A0A1F5PY99"/>
<name>A0A1F5PY99_9BACT</name>
<gene>
    <name evidence="1" type="ORF">A3B10_03465</name>
</gene>